<reference evidence="2 3" key="1">
    <citation type="journal article" date="2009" name="Appl. Environ. Microbiol.">
        <title>Three genomes from the phylum Acidobacteria provide insight into the lifestyles of these microorganisms in soils.</title>
        <authorList>
            <person name="Ward N.L."/>
            <person name="Challacombe J.F."/>
            <person name="Janssen P.H."/>
            <person name="Henrissat B."/>
            <person name="Coutinho P.M."/>
            <person name="Wu M."/>
            <person name="Xie G."/>
            <person name="Haft D.H."/>
            <person name="Sait M."/>
            <person name="Badger J."/>
            <person name="Barabote R.D."/>
            <person name="Bradley B."/>
            <person name="Brettin T.S."/>
            <person name="Brinkac L.M."/>
            <person name="Bruce D."/>
            <person name="Creasy T."/>
            <person name="Daugherty S.C."/>
            <person name="Davidsen T.M."/>
            <person name="DeBoy R.T."/>
            <person name="Detter J.C."/>
            <person name="Dodson R.J."/>
            <person name="Durkin A.S."/>
            <person name="Ganapathy A."/>
            <person name="Gwinn-Giglio M."/>
            <person name="Han C.S."/>
            <person name="Khouri H."/>
            <person name="Kiss H."/>
            <person name="Kothari S.P."/>
            <person name="Madupu R."/>
            <person name="Nelson K.E."/>
            <person name="Nelson W.C."/>
            <person name="Paulsen I."/>
            <person name="Penn K."/>
            <person name="Ren Q."/>
            <person name="Rosovitz M.J."/>
            <person name="Selengut J.D."/>
            <person name="Shrivastava S."/>
            <person name="Sullivan S.A."/>
            <person name="Tapia R."/>
            <person name="Thompson L.S."/>
            <person name="Watkins K.L."/>
            <person name="Yang Q."/>
            <person name="Yu C."/>
            <person name="Zafar N."/>
            <person name="Zhou L."/>
            <person name="Kuske C.R."/>
        </authorList>
    </citation>
    <scope>NUCLEOTIDE SEQUENCE [LARGE SCALE GENOMIC DNA]</scope>
    <source>
        <strain evidence="3">ATCC 51196 / DSM 11244 / BCRC 80197 / JCM 7670 / NBRC 15755 / NCIMB 13165 / 161</strain>
    </source>
</reference>
<name>C1F195_ACIC5</name>
<feature type="signal peptide" evidence="1">
    <location>
        <begin position="1"/>
        <end position="18"/>
    </location>
</feature>
<organism evidence="2 3">
    <name type="scientific">Acidobacterium capsulatum (strain ATCC 51196 / DSM 11244 / BCRC 80197 / JCM 7670 / NBRC 15755 / NCIMB 13165 / 161)</name>
    <dbReference type="NCBI Taxonomy" id="240015"/>
    <lineage>
        <taxon>Bacteria</taxon>
        <taxon>Pseudomonadati</taxon>
        <taxon>Acidobacteriota</taxon>
        <taxon>Terriglobia</taxon>
        <taxon>Terriglobales</taxon>
        <taxon>Acidobacteriaceae</taxon>
        <taxon>Acidobacterium</taxon>
    </lineage>
</organism>
<evidence type="ECO:0008006" key="4">
    <source>
        <dbReference type="Google" id="ProtNLM"/>
    </source>
</evidence>
<keyword evidence="3" id="KW-1185">Reference proteome</keyword>
<evidence type="ECO:0000313" key="3">
    <source>
        <dbReference type="Proteomes" id="UP000002207"/>
    </source>
</evidence>
<dbReference type="Proteomes" id="UP000002207">
    <property type="component" value="Chromosome"/>
</dbReference>
<proteinExistence type="predicted"/>
<evidence type="ECO:0000313" key="2">
    <source>
        <dbReference type="EMBL" id="ACO31659.1"/>
    </source>
</evidence>
<dbReference type="STRING" id="240015.ACP_2399"/>
<protein>
    <recommendedName>
        <fullName evidence="4">DUF4252 domain-containing protein</fullName>
    </recommendedName>
</protein>
<evidence type="ECO:0000256" key="1">
    <source>
        <dbReference type="SAM" id="SignalP"/>
    </source>
</evidence>
<feature type="chain" id="PRO_5002907283" description="DUF4252 domain-containing protein" evidence="1">
    <location>
        <begin position="19"/>
        <end position="164"/>
    </location>
</feature>
<sequence length="164" mass="17998">MKLLAAGLALAIAGTVAMHPLLGSGNSFDAIVSAVEGQYHQQPQHIPMLWLADAMAGAYTGGGVRHMKLAEFDNFSGPASTEELDRLIAGRLDAQWQRMVLERGSDGDISLIYVRPEHGSMRMLVANYDHHELDIVRMDLNGERLASFLDNPHHSPYQHSAQPD</sequence>
<dbReference type="eggNOG" id="ENOG5033ACV">
    <property type="taxonomic scope" value="Bacteria"/>
</dbReference>
<dbReference type="KEGG" id="aca:ACP_2399"/>
<dbReference type="InParanoid" id="C1F195"/>
<dbReference type="HOGENOM" id="CLU_1615434_0_0_0"/>
<accession>C1F195</accession>
<dbReference type="EMBL" id="CP001472">
    <property type="protein sequence ID" value="ACO31659.1"/>
    <property type="molecule type" value="Genomic_DNA"/>
</dbReference>
<dbReference type="RefSeq" id="WP_015897485.1">
    <property type="nucleotide sequence ID" value="NC_012483.1"/>
</dbReference>
<dbReference type="AlphaFoldDB" id="C1F195"/>
<keyword evidence="1" id="KW-0732">Signal</keyword>
<gene>
    <name evidence="2" type="ordered locus">ACP_2399</name>
</gene>